<dbReference type="EMBL" id="BMAT01010269">
    <property type="protein sequence ID" value="GFS23417.1"/>
    <property type="molecule type" value="Genomic_DNA"/>
</dbReference>
<protein>
    <submittedName>
        <fullName evidence="2">Uncharacterized protein</fullName>
    </submittedName>
</protein>
<evidence type="ECO:0000256" key="1">
    <source>
        <dbReference type="SAM" id="MobiDB-lite"/>
    </source>
</evidence>
<dbReference type="Proteomes" id="UP000762676">
    <property type="component" value="Unassembled WGS sequence"/>
</dbReference>
<accession>A0AAV4JKP4</accession>
<gene>
    <name evidence="2" type="ORF">ElyMa_005132400</name>
</gene>
<name>A0AAV4JKP4_9GAST</name>
<evidence type="ECO:0000313" key="2">
    <source>
        <dbReference type="EMBL" id="GFS23417.1"/>
    </source>
</evidence>
<dbReference type="AlphaFoldDB" id="A0AAV4JKP4"/>
<evidence type="ECO:0000313" key="3">
    <source>
        <dbReference type="Proteomes" id="UP000762676"/>
    </source>
</evidence>
<proteinExistence type="predicted"/>
<keyword evidence="3" id="KW-1185">Reference proteome</keyword>
<feature type="compositionally biased region" description="Basic and acidic residues" evidence="1">
    <location>
        <begin position="10"/>
        <end position="21"/>
    </location>
</feature>
<reference evidence="2 3" key="1">
    <citation type="journal article" date="2021" name="Elife">
        <title>Chloroplast acquisition without the gene transfer in kleptoplastic sea slugs, Plakobranchus ocellatus.</title>
        <authorList>
            <person name="Maeda T."/>
            <person name="Takahashi S."/>
            <person name="Yoshida T."/>
            <person name="Shimamura S."/>
            <person name="Takaki Y."/>
            <person name="Nagai Y."/>
            <person name="Toyoda A."/>
            <person name="Suzuki Y."/>
            <person name="Arimoto A."/>
            <person name="Ishii H."/>
            <person name="Satoh N."/>
            <person name="Nishiyama T."/>
            <person name="Hasebe M."/>
            <person name="Maruyama T."/>
            <person name="Minagawa J."/>
            <person name="Obokata J."/>
            <person name="Shigenobu S."/>
        </authorList>
    </citation>
    <scope>NUCLEOTIDE SEQUENCE [LARGE SCALE GENOMIC DNA]</scope>
</reference>
<sequence>MKQITSQPSEHNHPKCDSRELDLNNIQKVGLTADYKDKGSETGRWLKMFFAMPALQADEVENCFTEVLIAQAPTEEAADKFADYNLHPG</sequence>
<comment type="caution">
    <text evidence="2">The sequence shown here is derived from an EMBL/GenBank/DDBJ whole genome shotgun (WGS) entry which is preliminary data.</text>
</comment>
<organism evidence="2 3">
    <name type="scientific">Elysia marginata</name>
    <dbReference type="NCBI Taxonomy" id="1093978"/>
    <lineage>
        <taxon>Eukaryota</taxon>
        <taxon>Metazoa</taxon>
        <taxon>Spiralia</taxon>
        <taxon>Lophotrochozoa</taxon>
        <taxon>Mollusca</taxon>
        <taxon>Gastropoda</taxon>
        <taxon>Heterobranchia</taxon>
        <taxon>Euthyneura</taxon>
        <taxon>Panpulmonata</taxon>
        <taxon>Sacoglossa</taxon>
        <taxon>Placobranchoidea</taxon>
        <taxon>Plakobranchidae</taxon>
        <taxon>Elysia</taxon>
    </lineage>
</organism>
<feature type="region of interest" description="Disordered" evidence="1">
    <location>
        <begin position="1"/>
        <end position="21"/>
    </location>
</feature>